<dbReference type="GO" id="GO:0016020">
    <property type="term" value="C:membrane"/>
    <property type="evidence" value="ECO:0007669"/>
    <property type="project" value="TreeGrafter"/>
</dbReference>
<evidence type="ECO:0000313" key="11">
    <source>
        <dbReference type="EMBL" id="MBB5233214.1"/>
    </source>
</evidence>
<evidence type="ECO:0000256" key="4">
    <source>
        <dbReference type="ARBA" id="ARBA00022833"/>
    </source>
</evidence>
<dbReference type="AlphaFoldDB" id="A0A7W8GCU1"/>
<keyword evidence="2" id="KW-0479">Metal-binding</keyword>
<dbReference type="InterPro" id="IPR001915">
    <property type="entry name" value="Peptidase_M48"/>
</dbReference>
<dbReference type="Pfam" id="PF23368">
    <property type="entry name" value="DUF7092"/>
    <property type="match status" value="1"/>
</dbReference>
<comment type="similarity">
    <text evidence="6">Belongs to the peptidase M48 family.</text>
</comment>
<dbReference type="GO" id="GO:0004222">
    <property type="term" value="F:metalloendopeptidase activity"/>
    <property type="evidence" value="ECO:0007669"/>
    <property type="project" value="InterPro"/>
</dbReference>
<dbReference type="PANTHER" id="PTHR22726:SF1">
    <property type="entry name" value="METALLOENDOPEPTIDASE OMA1, MITOCHONDRIAL"/>
    <property type="match status" value="1"/>
</dbReference>
<evidence type="ECO:0000256" key="2">
    <source>
        <dbReference type="ARBA" id="ARBA00022723"/>
    </source>
</evidence>
<keyword evidence="12" id="KW-1185">Reference proteome</keyword>
<comment type="caution">
    <text evidence="11">The sequence shown here is derived from an EMBL/GenBank/DDBJ whole genome shotgun (WGS) entry which is preliminary data.</text>
</comment>
<dbReference type="Proteomes" id="UP000525389">
    <property type="component" value="Unassembled WGS sequence"/>
</dbReference>
<evidence type="ECO:0000259" key="9">
    <source>
        <dbReference type="Pfam" id="PF01435"/>
    </source>
</evidence>
<dbReference type="PANTHER" id="PTHR22726">
    <property type="entry name" value="METALLOENDOPEPTIDASE OMA1"/>
    <property type="match status" value="1"/>
</dbReference>
<keyword evidence="8" id="KW-0812">Transmembrane</keyword>
<feature type="transmembrane region" description="Helical" evidence="8">
    <location>
        <begin position="109"/>
        <end position="135"/>
    </location>
</feature>
<dbReference type="CDD" id="cd07332">
    <property type="entry name" value="M48C_Oma1_like"/>
    <property type="match status" value="1"/>
</dbReference>
<dbReference type="InterPro" id="IPR055518">
    <property type="entry name" value="DUF7092"/>
</dbReference>
<keyword evidence="5 6" id="KW-0482">Metalloprotease</keyword>
<dbReference type="EMBL" id="JACHFN010000002">
    <property type="protein sequence ID" value="MBB5233214.1"/>
    <property type="molecule type" value="Genomic_DNA"/>
</dbReference>
<keyword evidence="1 6" id="KW-0645">Protease</keyword>
<evidence type="ECO:0000256" key="6">
    <source>
        <dbReference type="RuleBase" id="RU003983"/>
    </source>
</evidence>
<evidence type="ECO:0000256" key="3">
    <source>
        <dbReference type="ARBA" id="ARBA00022801"/>
    </source>
</evidence>
<evidence type="ECO:0000256" key="5">
    <source>
        <dbReference type="ARBA" id="ARBA00023049"/>
    </source>
</evidence>
<evidence type="ECO:0000256" key="8">
    <source>
        <dbReference type="SAM" id="Phobius"/>
    </source>
</evidence>
<keyword evidence="3 6" id="KW-0378">Hydrolase</keyword>
<dbReference type="RefSeq" id="WP_184025378.1">
    <property type="nucleotide sequence ID" value="NZ_JACHFN010000002.1"/>
</dbReference>
<keyword evidence="8" id="KW-0472">Membrane</keyword>
<keyword evidence="8" id="KW-1133">Transmembrane helix</keyword>
<dbReference type="GO" id="GO:0051603">
    <property type="term" value="P:proteolysis involved in protein catabolic process"/>
    <property type="evidence" value="ECO:0007669"/>
    <property type="project" value="TreeGrafter"/>
</dbReference>
<proteinExistence type="inferred from homology"/>
<evidence type="ECO:0000313" key="12">
    <source>
        <dbReference type="Proteomes" id="UP000525389"/>
    </source>
</evidence>
<accession>A0A7W8GCU1</accession>
<organism evidence="11 12">
    <name type="scientific">Deinococcus budaensis</name>
    <dbReference type="NCBI Taxonomy" id="1665626"/>
    <lineage>
        <taxon>Bacteria</taxon>
        <taxon>Thermotogati</taxon>
        <taxon>Deinococcota</taxon>
        <taxon>Deinococci</taxon>
        <taxon>Deinococcales</taxon>
        <taxon>Deinococcaceae</taxon>
        <taxon>Deinococcus</taxon>
    </lineage>
</organism>
<feature type="region of interest" description="Disordered" evidence="7">
    <location>
        <begin position="332"/>
        <end position="357"/>
    </location>
</feature>
<feature type="domain" description="Peptidase M48" evidence="9">
    <location>
        <begin position="172"/>
        <end position="366"/>
    </location>
</feature>
<dbReference type="GO" id="GO:0046872">
    <property type="term" value="F:metal ion binding"/>
    <property type="evidence" value="ECO:0007669"/>
    <property type="project" value="UniProtKB-KW"/>
</dbReference>
<feature type="region of interest" description="Disordered" evidence="7">
    <location>
        <begin position="1"/>
        <end position="24"/>
    </location>
</feature>
<gene>
    <name evidence="11" type="ORF">HNQ09_000631</name>
</gene>
<evidence type="ECO:0000259" key="10">
    <source>
        <dbReference type="Pfam" id="PF23368"/>
    </source>
</evidence>
<dbReference type="InterPro" id="IPR051156">
    <property type="entry name" value="Mito/Outer_Membr_Metalloprot"/>
</dbReference>
<feature type="domain" description="DUF7092" evidence="10">
    <location>
        <begin position="12"/>
        <end position="92"/>
    </location>
</feature>
<dbReference type="Pfam" id="PF01435">
    <property type="entry name" value="Peptidase_M48"/>
    <property type="match status" value="1"/>
</dbReference>
<evidence type="ECO:0000256" key="7">
    <source>
        <dbReference type="SAM" id="MobiDB-lite"/>
    </source>
</evidence>
<evidence type="ECO:0000256" key="1">
    <source>
        <dbReference type="ARBA" id="ARBA00022670"/>
    </source>
</evidence>
<reference evidence="11 12" key="1">
    <citation type="submission" date="2020-08" db="EMBL/GenBank/DDBJ databases">
        <title>Genomic Encyclopedia of Type Strains, Phase IV (KMG-IV): sequencing the most valuable type-strain genomes for metagenomic binning, comparative biology and taxonomic classification.</title>
        <authorList>
            <person name="Goeker M."/>
        </authorList>
    </citation>
    <scope>NUCLEOTIDE SEQUENCE [LARGE SCALE GENOMIC DNA]</scope>
    <source>
        <strain evidence="11 12">DSM 101791</strain>
    </source>
</reference>
<comment type="cofactor">
    <cofactor evidence="6">
        <name>Zn(2+)</name>
        <dbReference type="ChEBI" id="CHEBI:29105"/>
    </cofactor>
    <text evidence="6">Binds 1 zinc ion per subunit.</text>
</comment>
<dbReference type="Gene3D" id="3.30.2010.10">
    <property type="entry name" value="Metalloproteases ('zincins'), catalytic domain"/>
    <property type="match status" value="1"/>
</dbReference>
<name>A0A7W8GCU1_9DEIO</name>
<keyword evidence="4 6" id="KW-0862">Zinc</keyword>
<sequence>MTGPVSPSPIRLTGTAFDGRSSRRHDATLEVSGSCVTLRLDGEGGAETETHWTLEQVGIEPPIPGVPRVLRFPGGARFETRDDAAVTALEARDGRNRALGGVRRLEARWWTALGALGVTLALVAAFVVFGIPALARGAAAATPRAVLATFDRETREFLEQGGYLAPTRLSQARQAELRAAFRQVTREAGGQGYTYRLLLRDGEPQGAPLQLGANAFALPGGTVVMTDQLVALARSDRELVGVLAHEVGHVTGRHGLAGVYQGLGLTLLTVAVTGDLISAGTFAAAVPATLLRNGYSRAAETAADEVAGAYLMRAYGTTRPLRAVLARLETGDRDARENSVEESSAAEKLLQTHPGTADRIEHLREIEARGR</sequence>
<protein>
    <submittedName>
        <fullName evidence="11">Zn-dependent protease with chaperone function</fullName>
    </submittedName>
</protein>